<dbReference type="InterPro" id="IPR001356">
    <property type="entry name" value="HD"/>
</dbReference>
<evidence type="ECO:0000256" key="4">
    <source>
        <dbReference type="ARBA" id="ARBA00023125"/>
    </source>
</evidence>
<evidence type="ECO:0000256" key="8">
    <source>
        <dbReference type="PROSITE-ProRule" id="PRU00108"/>
    </source>
</evidence>
<protein>
    <recommendedName>
        <fullName evidence="12">Homeobox domain-containing protein</fullName>
    </recommendedName>
</protein>
<dbReference type="EMBL" id="CM002288">
    <property type="protein sequence ID" value="ESW34333.1"/>
    <property type="molecule type" value="Genomic_DNA"/>
</dbReference>
<keyword evidence="4 8" id="KW-0238">DNA-binding</keyword>
<dbReference type="FunFam" id="1.10.10.60:FF:000192">
    <property type="entry name" value="Homeobox-leucine zipper protein HAT22"/>
    <property type="match status" value="1"/>
</dbReference>
<feature type="coiled-coil region" evidence="10">
    <location>
        <begin position="245"/>
        <end position="272"/>
    </location>
</feature>
<accession>V7CY77</accession>
<evidence type="ECO:0000256" key="7">
    <source>
        <dbReference type="ARBA" id="ARBA00023242"/>
    </source>
</evidence>
<dbReference type="PANTHER" id="PTHR45714:SF39">
    <property type="entry name" value="HOMEOBOX-LEUCINE ZIPPER PROTEIN HAT14"/>
    <property type="match status" value="1"/>
</dbReference>
<feature type="region of interest" description="Disordered" evidence="11">
    <location>
        <begin position="304"/>
        <end position="337"/>
    </location>
</feature>
<evidence type="ECO:0000313" key="13">
    <source>
        <dbReference type="EMBL" id="ESW34333.1"/>
    </source>
</evidence>
<keyword evidence="10" id="KW-0175">Coiled coil</keyword>
<dbReference type="Gene3D" id="1.10.10.60">
    <property type="entry name" value="Homeodomain-like"/>
    <property type="match status" value="1"/>
</dbReference>
<dbReference type="PROSITE" id="PS00027">
    <property type="entry name" value="HOMEOBOX_1"/>
    <property type="match status" value="1"/>
</dbReference>
<dbReference type="InterPro" id="IPR017970">
    <property type="entry name" value="Homeobox_CS"/>
</dbReference>
<evidence type="ECO:0000256" key="5">
    <source>
        <dbReference type="ARBA" id="ARBA00023155"/>
    </source>
</evidence>
<dbReference type="Pfam" id="PF02183">
    <property type="entry name" value="HALZ"/>
    <property type="match status" value="1"/>
</dbReference>
<reference evidence="14" key="1">
    <citation type="journal article" date="2014" name="Nat. Genet.">
        <title>A reference genome for common bean and genome-wide analysis of dual domestications.</title>
        <authorList>
            <person name="Schmutz J."/>
            <person name="McClean P.E."/>
            <person name="Mamidi S."/>
            <person name="Wu G.A."/>
            <person name="Cannon S.B."/>
            <person name="Grimwood J."/>
            <person name="Jenkins J."/>
            <person name="Shu S."/>
            <person name="Song Q."/>
            <person name="Chavarro C."/>
            <person name="Torres-Torres M."/>
            <person name="Geffroy V."/>
            <person name="Moghaddam S.M."/>
            <person name="Gao D."/>
            <person name="Abernathy B."/>
            <person name="Barry K."/>
            <person name="Blair M."/>
            <person name="Brick M.A."/>
            <person name="Chovatia M."/>
            <person name="Gepts P."/>
            <person name="Goodstein D.M."/>
            <person name="Gonzales M."/>
            <person name="Hellsten U."/>
            <person name="Hyten D.L."/>
            <person name="Jia G."/>
            <person name="Kelly J.D."/>
            <person name="Kudrna D."/>
            <person name="Lee R."/>
            <person name="Richard M.M."/>
            <person name="Miklas P.N."/>
            <person name="Osorno J.M."/>
            <person name="Rodrigues J."/>
            <person name="Thareau V."/>
            <person name="Urrea C.A."/>
            <person name="Wang M."/>
            <person name="Yu Y."/>
            <person name="Zhang M."/>
            <person name="Wing R.A."/>
            <person name="Cregan P.B."/>
            <person name="Rokhsar D.S."/>
            <person name="Jackson S.A."/>
        </authorList>
    </citation>
    <scope>NUCLEOTIDE SEQUENCE [LARGE SCALE GENOMIC DNA]</scope>
    <source>
        <strain evidence="14">cv. G19833</strain>
    </source>
</reference>
<dbReference type="OrthoDB" id="6159439at2759"/>
<comment type="similarity">
    <text evidence="2">Belongs to the HD-ZIP homeobox family. Class II subfamily.</text>
</comment>
<feature type="domain" description="Homeobox" evidence="12">
    <location>
        <begin position="179"/>
        <end position="239"/>
    </location>
</feature>
<dbReference type="GO" id="GO:0005634">
    <property type="term" value="C:nucleus"/>
    <property type="evidence" value="ECO:0007669"/>
    <property type="project" value="UniProtKB-SubCell"/>
</dbReference>
<dbReference type="OMA" id="ICKEPAT"/>
<dbReference type="GO" id="GO:0043565">
    <property type="term" value="F:sequence-specific DNA binding"/>
    <property type="evidence" value="ECO:0007669"/>
    <property type="project" value="InterPro"/>
</dbReference>
<name>V7CY77_PHAVU</name>
<dbReference type="AlphaFoldDB" id="V7CY77"/>
<evidence type="ECO:0000256" key="9">
    <source>
        <dbReference type="RuleBase" id="RU000682"/>
    </source>
</evidence>
<evidence type="ECO:0000256" key="2">
    <source>
        <dbReference type="ARBA" id="ARBA00006074"/>
    </source>
</evidence>
<organism evidence="13 14">
    <name type="scientific">Phaseolus vulgaris</name>
    <name type="common">Kidney bean</name>
    <name type="synonym">French bean</name>
    <dbReference type="NCBI Taxonomy" id="3885"/>
    <lineage>
        <taxon>Eukaryota</taxon>
        <taxon>Viridiplantae</taxon>
        <taxon>Streptophyta</taxon>
        <taxon>Embryophyta</taxon>
        <taxon>Tracheophyta</taxon>
        <taxon>Spermatophyta</taxon>
        <taxon>Magnoliopsida</taxon>
        <taxon>eudicotyledons</taxon>
        <taxon>Gunneridae</taxon>
        <taxon>Pentapetalae</taxon>
        <taxon>rosids</taxon>
        <taxon>fabids</taxon>
        <taxon>Fabales</taxon>
        <taxon>Fabaceae</taxon>
        <taxon>Papilionoideae</taxon>
        <taxon>50 kb inversion clade</taxon>
        <taxon>NPAAA clade</taxon>
        <taxon>indigoferoid/millettioid clade</taxon>
        <taxon>Phaseoleae</taxon>
        <taxon>Phaseolus</taxon>
    </lineage>
</organism>
<keyword evidence="3" id="KW-0805">Transcription regulation</keyword>
<dbReference type="eggNOG" id="KOG0483">
    <property type="taxonomic scope" value="Eukaryota"/>
</dbReference>
<dbReference type="GO" id="GO:0000981">
    <property type="term" value="F:DNA-binding transcription factor activity, RNA polymerase II-specific"/>
    <property type="evidence" value="ECO:0007669"/>
    <property type="project" value="InterPro"/>
</dbReference>
<evidence type="ECO:0000259" key="12">
    <source>
        <dbReference type="PROSITE" id="PS50071"/>
    </source>
</evidence>
<evidence type="ECO:0000313" key="14">
    <source>
        <dbReference type="Proteomes" id="UP000000226"/>
    </source>
</evidence>
<feature type="compositionally biased region" description="Low complexity" evidence="11">
    <location>
        <begin position="321"/>
        <end position="337"/>
    </location>
</feature>
<evidence type="ECO:0000256" key="11">
    <source>
        <dbReference type="SAM" id="MobiDB-lite"/>
    </source>
</evidence>
<dbReference type="InterPro" id="IPR003106">
    <property type="entry name" value="Leu_zip_homeo"/>
</dbReference>
<comment type="subcellular location">
    <subcellularLocation>
        <location evidence="1 8 9">Nucleus</location>
    </subcellularLocation>
</comment>
<dbReference type="SMART" id="SM00340">
    <property type="entry name" value="HALZ"/>
    <property type="match status" value="1"/>
</dbReference>
<evidence type="ECO:0000256" key="1">
    <source>
        <dbReference type="ARBA" id="ARBA00004123"/>
    </source>
</evidence>
<keyword evidence="5 8" id="KW-0371">Homeobox</keyword>
<keyword evidence="6" id="KW-0804">Transcription</keyword>
<proteinExistence type="inferred from homology"/>
<gene>
    <name evidence="13" type="ORF">PHAVU_001G143500g</name>
</gene>
<keyword evidence="7 8" id="KW-0539">Nucleus</keyword>
<dbReference type="SUPFAM" id="SSF46689">
    <property type="entry name" value="Homeodomain-like"/>
    <property type="match status" value="1"/>
</dbReference>
<dbReference type="InterPro" id="IPR009057">
    <property type="entry name" value="Homeodomain-like_sf"/>
</dbReference>
<dbReference type="CDD" id="cd14686">
    <property type="entry name" value="bZIP"/>
    <property type="match status" value="1"/>
</dbReference>
<dbReference type="Proteomes" id="UP000000226">
    <property type="component" value="Chromosome 1"/>
</dbReference>
<dbReference type="PANTHER" id="PTHR45714">
    <property type="entry name" value="HOMEOBOX-LEUCINE ZIPPER PROTEIN HAT14"/>
    <property type="match status" value="1"/>
</dbReference>
<dbReference type="InterPro" id="IPR050762">
    <property type="entry name" value="HD-ZIP_Homeobox_LZ_Class_II"/>
</dbReference>
<evidence type="ECO:0000256" key="6">
    <source>
        <dbReference type="ARBA" id="ARBA00023163"/>
    </source>
</evidence>
<evidence type="ECO:0000256" key="10">
    <source>
        <dbReference type="SAM" id="Coils"/>
    </source>
</evidence>
<dbReference type="PROSITE" id="PS50071">
    <property type="entry name" value="HOMEOBOX_2"/>
    <property type="match status" value="1"/>
</dbReference>
<dbReference type="CDD" id="cd00086">
    <property type="entry name" value="homeodomain"/>
    <property type="match status" value="1"/>
</dbReference>
<dbReference type="Gramene" id="ESW34333">
    <property type="protein sequence ID" value="ESW34333"/>
    <property type="gene ID" value="PHAVU_001G143500g"/>
</dbReference>
<dbReference type="SMART" id="SM00389">
    <property type="entry name" value="HOX"/>
    <property type="match status" value="1"/>
</dbReference>
<dbReference type="Pfam" id="PF00046">
    <property type="entry name" value="Homeodomain"/>
    <property type="match status" value="1"/>
</dbReference>
<sequence>MNYVDYKKQCFEARPCFIASSKGKKKKNETVVSHSVDSCTILVCAFSHSQFHLKTLISIHSSYFLKPHNLFPLPDMELALSLGHTDNASLGFSIPTPSSDPPLHLHHLLPSTPVLPSPRLPIPWLSHALGMEEIPVRTLDDTDDAAAVSSPNSAVSSFQMDFCRNNRKFSEGDSEEDENGTARKKLRLSKTQSAFLEDSFKEHTTLNPKQKLVLAKELNLRPRQVEVWFQNRRARTKLKQTEVDCEYLKRCCESLTEENKRLQKELQELRALKTCEPFFKQLPATTLTMCPSCERVATTTSTSAAATNKGGVSRDKPRILSSPPAAGPHGSSDCFFI</sequence>
<feature type="DNA-binding region" description="Homeobox" evidence="8">
    <location>
        <begin position="181"/>
        <end position="240"/>
    </location>
</feature>
<evidence type="ECO:0000256" key="3">
    <source>
        <dbReference type="ARBA" id="ARBA00023015"/>
    </source>
</evidence>
<keyword evidence="14" id="KW-1185">Reference proteome</keyword>